<name>A0A9D0ZGG4_9FIRM</name>
<feature type="binding site" evidence="4">
    <location>
        <position position="67"/>
    </location>
    <ligand>
        <name>a divalent metal cation</name>
        <dbReference type="ChEBI" id="CHEBI:60240"/>
        <label>1</label>
    </ligand>
</feature>
<dbReference type="EMBL" id="DVFW01000009">
    <property type="protein sequence ID" value="HIQ79915.1"/>
    <property type="molecule type" value="Genomic_DNA"/>
</dbReference>
<dbReference type="NCBIfam" id="TIGR00486">
    <property type="entry name" value="YbgI_SA1388"/>
    <property type="match status" value="1"/>
</dbReference>
<evidence type="ECO:0000313" key="5">
    <source>
        <dbReference type="EMBL" id="HIQ79915.1"/>
    </source>
</evidence>
<reference evidence="5" key="2">
    <citation type="journal article" date="2021" name="PeerJ">
        <title>Extensive microbial diversity within the chicken gut microbiome revealed by metagenomics and culture.</title>
        <authorList>
            <person name="Gilroy R."/>
            <person name="Ravi A."/>
            <person name="Getino M."/>
            <person name="Pursley I."/>
            <person name="Horton D.L."/>
            <person name="Alikhan N.F."/>
            <person name="Baker D."/>
            <person name="Gharbi K."/>
            <person name="Hall N."/>
            <person name="Watson M."/>
            <person name="Adriaenssens E.M."/>
            <person name="Foster-Nyarko E."/>
            <person name="Jarju S."/>
            <person name="Secka A."/>
            <person name="Antonio M."/>
            <person name="Oren A."/>
            <person name="Chaudhuri R.R."/>
            <person name="La Ragione R."/>
            <person name="Hildebrand F."/>
            <person name="Pallen M.J."/>
        </authorList>
    </citation>
    <scope>NUCLEOTIDE SEQUENCE</scope>
    <source>
        <strain evidence="5">ChiSjej1B19-3389</strain>
    </source>
</reference>
<evidence type="ECO:0000256" key="1">
    <source>
        <dbReference type="ARBA" id="ARBA00006964"/>
    </source>
</evidence>
<comment type="similarity">
    <text evidence="1">Belongs to the GTP cyclohydrolase I type 2/NIF3 family.</text>
</comment>
<evidence type="ECO:0000256" key="4">
    <source>
        <dbReference type="PIRSR" id="PIRSR602678-1"/>
    </source>
</evidence>
<comment type="caution">
    <text evidence="5">The sequence shown here is derived from an EMBL/GenBank/DDBJ whole genome shotgun (WGS) entry which is preliminary data.</text>
</comment>
<feature type="binding site" evidence="4">
    <location>
        <position position="218"/>
    </location>
    <ligand>
        <name>a divalent metal cation</name>
        <dbReference type="ChEBI" id="CHEBI:60240"/>
        <label>1</label>
    </ligand>
</feature>
<feature type="binding site" evidence="4">
    <location>
        <position position="101"/>
    </location>
    <ligand>
        <name>a divalent metal cation</name>
        <dbReference type="ChEBI" id="CHEBI:60240"/>
        <label>1</label>
    </ligand>
</feature>
<accession>A0A9D0ZGG4</accession>
<organism evidence="5 6">
    <name type="scientific">Candidatus Scatavimonas merdigallinarum</name>
    <dbReference type="NCBI Taxonomy" id="2840914"/>
    <lineage>
        <taxon>Bacteria</taxon>
        <taxon>Bacillati</taxon>
        <taxon>Bacillota</taxon>
        <taxon>Clostridia</taxon>
        <taxon>Eubacteriales</taxon>
        <taxon>Oscillospiraceae</taxon>
        <taxon>Oscillospiraceae incertae sedis</taxon>
        <taxon>Candidatus Scatavimonas</taxon>
    </lineage>
</organism>
<dbReference type="InterPro" id="IPR002678">
    <property type="entry name" value="DUF34/NIF3"/>
</dbReference>
<evidence type="ECO:0000256" key="3">
    <source>
        <dbReference type="ARBA" id="ARBA00022723"/>
    </source>
</evidence>
<dbReference type="FunFam" id="3.40.1390.30:FF:000001">
    <property type="entry name" value="GTP cyclohydrolase 1 type 2"/>
    <property type="match status" value="1"/>
</dbReference>
<gene>
    <name evidence="5" type="ORF">IAD32_01360</name>
</gene>
<dbReference type="GO" id="GO:0005737">
    <property type="term" value="C:cytoplasm"/>
    <property type="evidence" value="ECO:0007669"/>
    <property type="project" value="TreeGrafter"/>
</dbReference>
<keyword evidence="3 4" id="KW-0479">Metal-binding</keyword>
<dbReference type="Pfam" id="PF01784">
    <property type="entry name" value="DUF34_NIF3"/>
    <property type="match status" value="1"/>
</dbReference>
<reference evidence="5" key="1">
    <citation type="submission" date="2020-10" db="EMBL/GenBank/DDBJ databases">
        <authorList>
            <person name="Gilroy R."/>
        </authorList>
    </citation>
    <scope>NUCLEOTIDE SEQUENCE</scope>
    <source>
        <strain evidence="5">ChiSjej1B19-3389</strain>
    </source>
</reference>
<evidence type="ECO:0000256" key="2">
    <source>
        <dbReference type="ARBA" id="ARBA00022112"/>
    </source>
</evidence>
<dbReference type="PANTHER" id="PTHR13799:SF14">
    <property type="entry name" value="GTP CYCLOHYDROLASE 1 TYPE 2 HOMOLOG"/>
    <property type="match status" value="1"/>
</dbReference>
<dbReference type="AlphaFoldDB" id="A0A9D0ZGG4"/>
<feature type="binding site" evidence="4">
    <location>
        <position position="66"/>
    </location>
    <ligand>
        <name>a divalent metal cation</name>
        <dbReference type="ChEBI" id="CHEBI:60240"/>
        <label>1</label>
    </ligand>
</feature>
<sequence>MLTTVKKIYDFIDTVAPFQSAMDFDNCGILAGDANTQVKTALVALDITKDVVEEAVQKKAQLIISHHPVIFQPLRWLAFDSPAGLLAQNHIAAICAHTNLDLSPRGVNVCLAQALGLANQKLIDGECMVTGTLSPPLTAYAFAMHVKTALSCTGVRFTAIQKQVKTVAVSGGAGGDGLYKALQLGADAFVTGEIKHHQLLDAASHGLCIVDAGHFKTENVVIRPLTDFLAKQFPGTTFFISERCTDHIAYL</sequence>
<dbReference type="PANTHER" id="PTHR13799">
    <property type="entry name" value="NGG1 INTERACTING FACTOR 3"/>
    <property type="match status" value="1"/>
</dbReference>
<feature type="binding site" evidence="4">
    <location>
        <position position="214"/>
    </location>
    <ligand>
        <name>a divalent metal cation</name>
        <dbReference type="ChEBI" id="CHEBI:60240"/>
        <label>1</label>
    </ligand>
</feature>
<dbReference type="SUPFAM" id="SSF102705">
    <property type="entry name" value="NIF3 (NGG1p interacting factor 3)-like"/>
    <property type="match status" value="1"/>
</dbReference>
<dbReference type="InterPro" id="IPR036069">
    <property type="entry name" value="DUF34/NIF3_sf"/>
</dbReference>
<dbReference type="Proteomes" id="UP000886787">
    <property type="component" value="Unassembled WGS sequence"/>
</dbReference>
<evidence type="ECO:0000313" key="6">
    <source>
        <dbReference type="Proteomes" id="UP000886787"/>
    </source>
</evidence>
<dbReference type="Gene3D" id="3.40.1390.30">
    <property type="entry name" value="NIF3 (NGG1p interacting factor 3)-like"/>
    <property type="match status" value="2"/>
</dbReference>
<proteinExistence type="inferred from homology"/>
<protein>
    <recommendedName>
        <fullName evidence="2">GTP cyclohydrolase 1 type 2 homolog</fullName>
    </recommendedName>
</protein>
<dbReference type="GO" id="GO:0046872">
    <property type="term" value="F:metal ion binding"/>
    <property type="evidence" value="ECO:0007669"/>
    <property type="project" value="UniProtKB-KW"/>
</dbReference>